<dbReference type="InterPro" id="IPR010982">
    <property type="entry name" value="Lambda_DNA-bd_dom_sf"/>
</dbReference>
<dbReference type="PANTHER" id="PTHR34475">
    <property type="match status" value="1"/>
</dbReference>
<evidence type="ECO:0008006" key="5">
    <source>
        <dbReference type="Google" id="ProtNLM"/>
    </source>
</evidence>
<dbReference type="Proteomes" id="UP001157017">
    <property type="component" value="Unassembled WGS sequence"/>
</dbReference>
<feature type="region of interest" description="Disordered" evidence="1">
    <location>
        <begin position="147"/>
        <end position="219"/>
    </location>
</feature>
<keyword evidence="2" id="KW-0472">Membrane</keyword>
<accession>A0ABQ6JDJ9</accession>
<feature type="region of interest" description="Disordered" evidence="1">
    <location>
        <begin position="1"/>
        <end position="28"/>
    </location>
</feature>
<dbReference type="InterPro" id="IPR050400">
    <property type="entry name" value="Bact_Cytoskel_RodZ"/>
</dbReference>
<gene>
    <name evidence="3" type="ORF">GCM10025868_07440</name>
</gene>
<dbReference type="CDD" id="cd00093">
    <property type="entry name" value="HTH_XRE"/>
    <property type="match status" value="1"/>
</dbReference>
<keyword evidence="4" id="KW-1185">Reference proteome</keyword>
<comment type="caution">
    <text evidence="3">The sequence shown here is derived from an EMBL/GenBank/DDBJ whole genome shotgun (WGS) entry which is preliminary data.</text>
</comment>
<evidence type="ECO:0000313" key="3">
    <source>
        <dbReference type="EMBL" id="GMA85494.1"/>
    </source>
</evidence>
<dbReference type="EMBL" id="BSUZ01000001">
    <property type="protein sequence ID" value="GMA85494.1"/>
    <property type="molecule type" value="Genomic_DNA"/>
</dbReference>
<dbReference type="PANTHER" id="PTHR34475:SF1">
    <property type="entry name" value="CYTOSKELETON PROTEIN RODZ"/>
    <property type="match status" value="1"/>
</dbReference>
<keyword evidence="2" id="KW-1133">Transmembrane helix</keyword>
<organism evidence="3 4">
    <name type="scientific">Angustibacter aerolatus</name>
    <dbReference type="NCBI Taxonomy" id="1162965"/>
    <lineage>
        <taxon>Bacteria</taxon>
        <taxon>Bacillati</taxon>
        <taxon>Actinomycetota</taxon>
        <taxon>Actinomycetes</taxon>
        <taxon>Kineosporiales</taxon>
        <taxon>Kineosporiaceae</taxon>
    </lineage>
</organism>
<name>A0ABQ6JDJ9_9ACTN</name>
<evidence type="ECO:0000256" key="2">
    <source>
        <dbReference type="SAM" id="Phobius"/>
    </source>
</evidence>
<proteinExistence type="predicted"/>
<dbReference type="Gene3D" id="1.10.260.40">
    <property type="entry name" value="lambda repressor-like DNA-binding domains"/>
    <property type="match status" value="1"/>
</dbReference>
<dbReference type="SUPFAM" id="SSF47413">
    <property type="entry name" value="lambda repressor-like DNA-binding domains"/>
    <property type="match status" value="1"/>
</dbReference>
<feature type="transmembrane region" description="Helical" evidence="2">
    <location>
        <begin position="125"/>
        <end position="142"/>
    </location>
</feature>
<feature type="region of interest" description="Disordered" evidence="1">
    <location>
        <begin position="86"/>
        <end position="116"/>
    </location>
</feature>
<reference evidence="4" key="1">
    <citation type="journal article" date="2019" name="Int. J. Syst. Evol. Microbiol.">
        <title>The Global Catalogue of Microorganisms (GCM) 10K type strain sequencing project: providing services to taxonomists for standard genome sequencing and annotation.</title>
        <authorList>
            <consortium name="The Broad Institute Genomics Platform"/>
            <consortium name="The Broad Institute Genome Sequencing Center for Infectious Disease"/>
            <person name="Wu L."/>
            <person name="Ma J."/>
        </authorList>
    </citation>
    <scope>NUCLEOTIDE SEQUENCE [LARGE SCALE GENOMIC DNA]</scope>
    <source>
        <strain evidence="4">NBRC 108730</strain>
    </source>
</reference>
<keyword evidence="2" id="KW-0812">Transmembrane</keyword>
<feature type="compositionally biased region" description="Low complexity" evidence="1">
    <location>
        <begin position="86"/>
        <end position="105"/>
    </location>
</feature>
<sequence length="219" mass="23698">MSDEQVPERPALGRALSAAREQQGLSTAEVAERINLRETVVRAIEDDDFSLCGGDVYARGHLRAYARLVGLDAAPLLDAYAARGGTARPATPAPAGGASAARPAHAPVPPLERSGVPLERSGPRWSLVVGAALSVLVVVLVVQARRPACAARPGRPPRSRPPPARRRRPPRRPAPRRRSPPAGRARRRSLPRARRRPPHPAARRRPTRPGRRPTASCWR</sequence>
<evidence type="ECO:0000313" key="4">
    <source>
        <dbReference type="Proteomes" id="UP001157017"/>
    </source>
</evidence>
<feature type="compositionally biased region" description="Basic residues" evidence="1">
    <location>
        <begin position="155"/>
        <end position="211"/>
    </location>
</feature>
<protein>
    <recommendedName>
        <fullName evidence="5">HTH cro/C1-type domain-containing protein</fullName>
    </recommendedName>
</protein>
<evidence type="ECO:0000256" key="1">
    <source>
        <dbReference type="SAM" id="MobiDB-lite"/>
    </source>
</evidence>
<dbReference type="Pfam" id="PF13413">
    <property type="entry name" value="HTH_25"/>
    <property type="match status" value="1"/>
</dbReference>
<dbReference type="InterPro" id="IPR001387">
    <property type="entry name" value="Cro/C1-type_HTH"/>
</dbReference>